<feature type="transmembrane region" description="Helical" evidence="1">
    <location>
        <begin position="7"/>
        <end position="28"/>
    </location>
</feature>
<dbReference type="Proteomes" id="UP000051888">
    <property type="component" value="Unassembled WGS sequence"/>
</dbReference>
<gene>
    <name evidence="2" type="ORF">AN964_18480</name>
</gene>
<dbReference type="PATRIC" id="fig|157838.3.peg.4106"/>
<feature type="transmembrane region" description="Helical" evidence="1">
    <location>
        <begin position="62"/>
        <end position="83"/>
    </location>
</feature>
<dbReference type="AlphaFoldDB" id="A0A0Q3TA94"/>
<dbReference type="EMBL" id="LJJC01000006">
    <property type="protein sequence ID" value="KQL51016.1"/>
    <property type="molecule type" value="Genomic_DNA"/>
</dbReference>
<name>A0A0Q3TA94_9BACI</name>
<reference evidence="2 3" key="1">
    <citation type="submission" date="2015-09" db="EMBL/GenBank/DDBJ databases">
        <title>Genome sequencing project for genomic taxonomy and phylogenomics of Bacillus-like bacteria.</title>
        <authorList>
            <person name="Liu B."/>
            <person name="Wang J."/>
            <person name="Zhu Y."/>
            <person name="Liu G."/>
            <person name="Chen Q."/>
            <person name="Chen Z."/>
            <person name="Lan J."/>
            <person name="Che J."/>
            <person name="Ge C."/>
            <person name="Shi H."/>
            <person name="Pan Z."/>
            <person name="Liu X."/>
        </authorList>
    </citation>
    <scope>NUCLEOTIDE SEQUENCE [LARGE SCALE GENOMIC DNA]</scope>
    <source>
        <strain evidence="2 3">LMG 18435</strain>
    </source>
</reference>
<dbReference type="RefSeq" id="WP_055741313.1">
    <property type="nucleotide sequence ID" value="NZ_JAAIWL010000050.1"/>
</dbReference>
<protein>
    <submittedName>
        <fullName evidence="2">Uncharacterized protein</fullName>
    </submittedName>
</protein>
<keyword evidence="1" id="KW-0812">Transmembrane</keyword>
<comment type="caution">
    <text evidence="2">The sequence shown here is derived from an EMBL/GenBank/DDBJ whole genome shotgun (WGS) entry which is preliminary data.</text>
</comment>
<feature type="transmembrane region" description="Helical" evidence="1">
    <location>
        <begin position="98"/>
        <end position="116"/>
    </location>
</feature>
<accession>A0A0Q3TA94</accession>
<evidence type="ECO:0000313" key="3">
    <source>
        <dbReference type="Proteomes" id="UP000051888"/>
    </source>
</evidence>
<keyword evidence="1" id="KW-0472">Membrane</keyword>
<feature type="transmembrane region" description="Helical" evidence="1">
    <location>
        <begin position="34"/>
        <end position="55"/>
    </location>
</feature>
<proteinExistence type="predicted"/>
<evidence type="ECO:0000313" key="2">
    <source>
        <dbReference type="EMBL" id="KQL51016.1"/>
    </source>
</evidence>
<dbReference type="STRING" id="157838.AN964_18480"/>
<organism evidence="2 3">
    <name type="scientific">Heyndrickxia shackletonii</name>
    <dbReference type="NCBI Taxonomy" id="157838"/>
    <lineage>
        <taxon>Bacteria</taxon>
        <taxon>Bacillati</taxon>
        <taxon>Bacillota</taxon>
        <taxon>Bacilli</taxon>
        <taxon>Bacillales</taxon>
        <taxon>Bacillaceae</taxon>
        <taxon>Heyndrickxia</taxon>
    </lineage>
</organism>
<keyword evidence="3" id="KW-1185">Reference proteome</keyword>
<keyword evidence="1" id="KW-1133">Transmembrane helix</keyword>
<evidence type="ECO:0000256" key="1">
    <source>
        <dbReference type="SAM" id="Phobius"/>
    </source>
</evidence>
<sequence>MFSLKGLLSTLGIALICTVVVSFLIGLLNIKYEFLGVSIIFLISYVVTGITAPLWNPKTPYFSSYLSSLFLTILNFFAALYVLDVNVLFNPDGVNNSLVLSSMTSLITTFIVVQIMKRKQVNKYD</sequence>